<dbReference type="Proteomes" id="UP000314294">
    <property type="component" value="Unassembled WGS sequence"/>
</dbReference>
<evidence type="ECO:0000313" key="1">
    <source>
        <dbReference type="EMBL" id="TNN59902.1"/>
    </source>
</evidence>
<keyword evidence="2" id="KW-1185">Reference proteome</keyword>
<name>A0A4Z2H4R5_9TELE</name>
<sequence>MSTDTVCSSARTAKAKTAPVHSSRAKLQAVEHDEAVGGVKFTGILRVALKIPGALPQPQLPDLSYVHWRRQGRREGRQRSGQNNRSPLLVFIGSKRAVLGRFRTILNQRAERRNLVPIRAACMCRGHRPAGSSNRDGKRDAAR</sequence>
<dbReference type="AlphaFoldDB" id="A0A4Z2H4R5"/>
<reference evidence="1 2" key="1">
    <citation type="submission" date="2019-03" db="EMBL/GenBank/DDBJ databases">
        <title>First draft genome of Liparis tanakae, snailfish: a comprehensive survey of snailfish specific genes.</title>
        <authorList>
            <person name="Kim W."/>
            <person name="Song I."/>
            <person name="Jeong J.-H."/>
            <person name="Kim D."/>
            <person name="Kim S."/>
            <person name="Ryu S."/>
            <person name="Song J.Y."/>
            <person name="Lee S.K."/>
        </authorList>
    </citation>
    <scope>NUCLEOTIDE SEQUENCE [LARGE SCALE GENOMIC DNA]</scope>
    <source>
        <tissue evidence="1">Muscle</tissue>
    </source>
</reference>
<protein>
    <submittedName>
        <fullName evidence="1">Uncharacterized protein</fullName>
    </submittedName>
</protein>
<accession>A0A4Z2H4R5</accession>
<comment type="caution">
    <text evidence="1">The sequence shown here is derived from an EMBL/GenBank/DDBJ whole genome shotgun (WGS) entry which is preliminary data.</text>
</comment>
<proteinExistence type="predicted"/>
<dbReference type="EMBL" id="SRLO01000345">
    <property type="protein sequence ID" value="TNN59902.1"/>
    <property type="molecule type" value="Genomic_DNA"/>
</dbReference>
<organism evidence="1 2">
    <name type="scientific">Liparis tanakae</name>
    <name type="common">Tanaka's snailfish</name>
    <dbReference type="NCBI Taxonomy" id="230148"/>
    <lineage>
        <taxon>Eukaryota</taxon>
        <taxon>Metazoa</taxon>
        <taxon>Chordata</taxon>
        <taxon>Craniata</taxon>
        <taxon>Vertebrata</taxon>
        <taxon>Euteleostomi</taxon>
        <taxon>Actinopterygii</taxon>
        <taxon>Neopterygii</taxon>
        <taxon>Teleostei</taxon>
        <taxon>Neoteleostei</taxon>
        <taxon>Acanthomorphata</taxon>
        <taxon>Eupercaria</taxon>
        <taxon>Perciformes</taxon>
        <taxon>Cottioidei</taxon>
        <taxon>Cottales</taxon>
        <taxon>Liparidae</taxon>
        <taxon>Liparis</taxon>
    </lineage>
</organism>
<gene>
    <name evidence="1" type="ORF">EYF80_029868</name>
</gene>
<evidence type="ECO:0000313" key="2">
    <source>
        <dbReference type="Proteomes" id="UP000314294"/>
    </source>
</evidence>